<keyword evidence="4" id="KW-0342">GTP-binding</keyword>
<dbReference type="GO" id="GO:0016020">
    <property type="term" value="C:membrane"/>
    <property type="evidence" value="ECO:0007669"/>
    <property type="project" value="InterPro"/>
</dbReference>
<keyword evidence="8" id="KW-1185">Reference proteome</keyword>
<dbReference type="AlphaFoldDB" id="A0A8C7SB71"/>
<dbReference type="GO" id="GO:0005525">
    <property type="term" value="F:GTP binding"/>
    <property type="evidence" value="ECO:0007669"/>
    <property type="project" value="UniProtKB-KW"/>
</dbReference>
<keyword evidence="2" id="KW-0547">Nucleotide-binding</keyword>
<reference evidence="7" key="1">
    <citation type="submission" date="2020-07" db="EMBL/GenBank/DDBJ databases">
        <title>A long reads based de novo assembly of the rainbow trout Arlee double haploid line genome.</title>
        <authorList>
            <person name="Gao G."/>
            <person name="Palti Y."/>
        </authorList>
    </citation>
    <scope>NUCLEOTIDE SEQUENCE [LARGE SCALE GENOMIC DNA]</scope>
</reference>
<keyword evidence="5" id="KW-0472">Membrane</keyword>
<dbReference type="InterPro" id="IPR007743">
    <property type="entry name" value="Immunity-related_GTPase-like"/>
</dbReference>
<dbReference type="Ensembl" id="ENSOMYT00000068375.2">
    <property type="protein sequence ID" value="ENSOMYP00000062790.2"/>
    <property type="gene ID" value="ENSOMYG00000029037.2"/>
</dbReference>
<evidence type="ECO:0000256" key="3">
    <source>
        <dbReference type="ARBA" id="ARBA00022801"/>
    </source>
</evidence>
<dbReference type="GO" id="GO:0016787">
    <property type="term" value="F:hydrolase activity"/>
    <property type="evidence" value="ECO:0007669"/>
    <property type="project" value="UniProtKB-KW"/>
</dbReference>
<evidence type="ECO:0000256" key="5">
    <source>
        <dbReference type="SAM" id="Phobius"/>
    </source>
</evidence>
<feature type="domain" description="IRG-type G" evidence="6">
    <location>
        <begin position="24"/>
        <end position="187"/>
    </location>
</feature>
<accession>A0A8C7SB71</accession>
<dbReference type="PROSITE" id="PS51716">
    <property type="entry name" value="G_IRG"/>
    <property type="match status" value="1"/>
</dbReference>
<keyword evidence="5" id="KW-1133">Transmembrane helix</keyword>
<dbReference type="SUPFAM" id="SSF52540">
    <property type="entry name" value="P-loop containing nucleoside triphosphate hydrolases"/>
    <property type="match status" value="1"/>
</dbReference>
<protein>
    <submittedName>
        <fullName evidence="7">Immunity-related GTPase family, e4</fullName>
    </submittedName>
</protein>
<name>A0A8C7SB71_ONCMY</name>
<dbReference type="GeneTree" id="ENSGT00950000183007"/>
<feature type="transmembrane region" description="Helical" evidence="5">
    <location>
        <begin position="257"/>
        <end position="280"/>
    </location>
</feature>
<dbReference type="Gene3D" id="3.40.50.300">
    <property type="entry name" value="P-loop containing nucleotide triphosphate hydrolases"/>
    <property type="match status" value="1"/>
</dbReference>
<organism evidence="7 8">
    <name type="scientific">Oncorhynchus mykiss</name>
    <name type="common">Rainbow trout</name>
    <name type="synonym">Salmo gairdneri</name>
    <dbReference type="NCBI Taxonomy" id="8022"/>
    <lineage>
        <taxon>Eukaryota</taxon>
        <taxon>Metazoa</taxon>
        <taxon>Chordata</taxon>
        <taxon>Craniata</taxon>
        <taxon>Vertebrata</taxon>
        <taxon>Euteleostomi</taxon>
        <taxon>Actinopterygii</taxon>
        <taxon>Neopterygii</taxon>
        <taxon>Teleostei</taxon>
        <taxon>Protacanthopterygii</taxon>
        <taxon>Salmoniformes</taxon>
        <taxon>Salmonidae</taxon>
        <taxon>Salmoninae</taxon>
        <taxon>Oncorhynchus</taxon>
    </lineage>
</organism>
<dbReference type="InterPro" id="IPR027417">
    <property type="entry name" value="P-loop_NTPase"/>
</dbReference>
<evidence type="ECO:0000313" key="8">
    <source>
        <dbReference type="Proteomes" id="UP000694395"/>
    </source>
</evidence>
<proteinExistence type="inferred from homology"/>
<dbReference type="PANTHER" id="PTHR32341">
    <property type="entry name" value="INTERFERON-INDUCIBLE GTPASE"/>
    <property type="match status" value="1"/>
</dbReference>
<sequence length="307" mass="35205">MSDENLYEDLDIVKEMKNYDKFTPTENAAKAKEHLDLLENVTLNIAVTGEREQGGKKLELTKTTMKPIRYSHHTVPNVKFWDLPGTGKTYNFFIIIGTVRFKENNIMLAKEIQNMKNMFYFVRSGIDNDSRAEAWKKNYREEDLLSKIRQNCEENLKTIWNPKVFLISTFELGKYDFQKLIYSLEENLSEHKRSIGVMQAFFHKAFITFGLDSERVNKPVGELSSAVKSRFTGGVDEKMVARMMYIAVMVAAKAIEAVLTTVVFSFGAMGIAFATTLHFLHEGIKEMVEDAKAVLMAAEKDNELIYK</sequence>
<dbReference type="Pfam" id="PF05049">
    <property type="entry name" value="IIGP"/>
    <property type="match status" value="1"/>
</dbReference>
<evidence type="ECO:0000256" key="4">
    <source>
        <dbReference type="ARBA" id="ARBA00023134"/>
    </source>
</evidence>
<keyword evidence="5" id="KW-0812">Transmembrane</keyword>
<dbReference type="PANTHER" id="PTHR32341:SF10">
    <property type="entry name" value="INTERFERON-INDUCIBLE GTPASE 5"/>
    <property type="match status" value="1"/>
</dbReference>
<reference evidence="7" key="3">
    <citation type="submission" date="2025-09" db="UniProtKB">
        <authorList>
            <consortium name="Ensembl"/>
        </authorList>
    </citation>
    <scope>IDENTIFICATION</scope>
</reference>
<evidence type="ECO:0000256" key="1">
    <source>
        <dbReference type="ARBA" id="ARBA00005429"/>
    </source>
</evidence>
<evidence type="ECO:0000313" key="7">
    <source>
        <dbReference type="Ensembl" id="ENSOMYP00000062790.2"/>
    </source>
</evidence>
<reference evidence="7" key="2">
    <citation type="submission" date="2025-08" db="UniProtKB">
        <authorList>
            <consortium name="Ensembl"/>
        </authorList>
    </citation>
    <scope>IDENTIFICATION</scope>
</reference>
<evidence type="ECO:0000256" key="2">
    <source>
        <dbReference type="ARBA" id="ARBA00022741"/>
    </source>
</evidence>
<dbReference type="InterPro" id="IPR030385">
    <property type="entry name" value="G_IRG_dom"/>
</dbReference>
<dbReference type="Proteomes" id="UP000694395">
    <property type="component" value="Chromosome 2"/>
</dbReference>
<dbReference type="InterPro" id="IPR051515">
    <property type="entry name" value="IRG"/>
</dbReference>
<keyword evidence="3" id="KW-0378">Hydrolase</keyword>
<comment type="similarity">
    <text evidence="1">Belongs to the TRAFAC class dynamin-like GTPase superfamily. IRG family.</text>
</comment>
<evidence type="ECO:0000259" key="6">
    <source>
        <dbReference type="PROSITE" id="PS51716"/>
    </source>
</evidence>